<comment type="caution">
    <text evidence="2">The sequence shown here is derived from an EMBL/GenBank/DDBJ whole genome shotgun (WGS) entry which is preliminary data.</text>
</comment>
<sequence>MAAPDCPPLPDTYASLATTLPYVEVRTSTSSNGASTLTNVFRRAGGNDPTSPADESSTDIHACSRAAWGTPGGATATTPITISVCEWQKYTNGGASWVANPPTGAWPGYNASTNPYPPPFTTPNTSGREQMLTLHDPSKPPCSFNGKDTAGGFGYLQPTGSCEATIVTNGSDQWANIDTGSSATNDCKTRLANIYANGPVVDIPVFDCIVKSTTGTPTGGIAGKDCTGAGASGAGSYYHIAGWAKFYISGYKIGGGPDTERPSRVGLAVPCSGAVRCLSGWFVRGPLAGAATVVPPTSGSNFGSYAVIPVG</sequence>
<organism evidence="2 3">
    <name type="scientific">Knoellia flava</name>
    <dbReference type="NCBI Taxonomy" id="913969"/>
    <lineage>
        <taxon>Bacteria</taxon>
        <taxon>Bacillati</taxon>
        <taxon>Actinomycetota</taxon>
        <taxon>Actinomycetes</taxon>
        <taxon>Micrococcales</taxon>
        <taxon>Intrasporangiaceae</taxon>
        <taxon>Knoellia</taxon>
    </lineage>
</organism>
<dbReference type="EMBL" id="BMEA01000002">
    <property type="protein sequence ID" value="GGB84942.1"/>
    <property type="molecule type" value="Genomic_DNA"/>
</dbReference>
<feature type="region of interest" description="Disordered" evidence="1">
    <location>
        <begin position="29"/>
        <end position="59"/>
    </location>
</feature>
<protein>
    <submittedName>
        <fullName evidence="2">Uncharacterized protein</fullName>
    </submittedName>
</protein>
<evidence type="ECO:0000313" key="3">
    <source>
        <dbReference type="Proteomes" id="UP000628079"/>
    </source>
</evidence>
<proteinExistence type="predicted"/>
<name>A0A8H9FXA8_9MICO</name>
<feature type="compositionally biased region" description="Polar residues" evidence="1">
    <location>
        <begin position="29"/>
        <end position="39"/>
    </location>
</feature>
<reference evidence="2" key="2">
    <citation type="submission" date="2020-09" db="EMBL/GenBank/DDBJ databases">
        <authorList>
            <person name="Sun Q."/>
            <person name="Zhou Y."/>
        </authorList>
    </citation>
    <scope>NUCLEOTIDE SEQUENCE</scope>
    <source>
        <strain evidence="2">CGMCC 1.10749</strain>
    </source>
</reference>
<evidence type="ECO:0000313" key="2">
    <source>
        <dbReference type="EMBL" id="GGB84942.1"/>
    </source>
</evidence>
<dbReference type="Proteomes" id="UP000628079">
    <property type="component" value="Unassembled WGS sequence"/>
</dbReference>
<gene>
    <name evidence="2" type="ORF">GCM10011314_25780</name>
</gene>
<reference evidence="2" key="1">
    <citation type="journal article" date="2014" name="Int. J. Syst. Evol. Microbiol.">
        <title>Complete genome sequence of Corynebacterium casei LMG S-19264T (=DSM 44701T), isolated from a smear-ripened cheese.</title>
        <authorList>
            <consortium name="US DOE Joint Genome Institute (JGI-PGF)"/>
            <person name="Walter F."/>
            <person name="Albersmeier A."/>
            <person name="Kalinowski J."/>
            <person name="Ruckert C."/>
        </authorList>
    </citation>
    <scope>NUCLEOTIDE SEQUENCE</scope>
    <source>
        <strain evidence="2">CGMCC 1.10749</strain>
    </source>
</reference>
<dbReference type="AlphaFoldDB" id="A0A8H9FXA8"/>
<accession>A0A8H9FXA8</accession>
<evidence type="ECO:0000256" key="1">
    <source>
        <dbReference type="SAM" id="MobiDB-lite"/>
    </source>
</evidence>